<evidence type="ECO:0000313" key="5">
    <source>
        <dbReference type="Proteomes" id="UP000651837"/>
    </source>
</evidence>
<keyword evidence="5" id="KW-1185">Reference proteome</keyword>
<dbReference type="RefSeq" id="WP_109649718.1">
    <property type="nucleotide sequence ID" value="NZ_JACWLN010000003.1"/>
</dbReference>
<reference evidence="2 5" key="2">
    <citation type="submission" date="2020-07" db="EMBL/GenBank/DDBJ databases">
        <title>The draft genome sequence of Maribacter polysiphoniae KCTC 22021.</title>
        <authorList>
            <person name="Mu L."/>
        </authorList>
    </citation>
    <scope>NUCLEOTIDE SEQUENCE [LARGE SCALE GENOMIC DNA]</scope>
    <source>
        <strain evidence="2 5">KCTC 22021</strain>
    </source>
</reference>
<reference evidence="3 4" key="1">
    <citation type="submission" date="2018-05" db="EMBL/GenBank/DDBJ databases">
        <title>Genomic Encyclopedia of Archaeal and Bacterial Type Strains, Phase II (KMG-II): from individual species to whole genera.</title>
        <authorList>
            <person name="Goeker M."/>
        </authorList>
    </citation>
    <scope>NUCLEOTIDE SEQUENCE [LARGE SCALE GENOMIC DNA]</scope>
    <source>
        <strain evidence="3 4">DSM 23514</strain>
    </source>
</reference>
<comment type="caution">
    <text evidence="3">The sequence shown here is derived from an EMBL/GenBank/DDBJ whole genome shotgun (WGS) entry which is preliminary data.</text>
</comment>
<keyword evidence="3" id="KW-0121">Carboxypeptidase</keyword>
<dbReference type="Pfam" id="PF13715">
    <property type="entry name" value="CarbopepD_reg_2"/>
    <property type="match status" value="1"/>
</dbReference>
<dbReference type="InterPro" id="IPR008969">
    <property type="entry name" value="CarboxyPept-like_regulatory"/>
</dbReference>
<dbReference type="EMBL" id="QGGQ01000003">
    <property type="protein sequence ID" value="PWK23949.1"/>
    <property type="molecule type" value="Genomic_DNA"/>
</dbReference>
<dbReference type="SUPFAM" id="SSF49464">
    <property type="entry name" value="Carboxypeptidase regulatory domain-like"/>
    <property type="match status" value="1"/>
</dbReference>
<sequence length="304" mass="35018">MKFTVFLIFLLFALSSSGQEVLFEGHVFDNKTKEPIPFVNLSFLNTLKGTSTDEKGHFFIDLPTSFLEKQVHISSLGYKDTIVMAKNIFKVKRFGMVAESYELDEVVVSHSMGNSDVLNPISSYSLTSGFSSSSTPWVLALYFPNIGAQQKYLEKVTVFFQKNNRFKRPTAKFRLRIYDVDQETKKPQRDILRKSMVLESDVEEDFVSIDLRSLNLKIPKSGIYVGVEWLFVPYNWYRNTVEHPITKKKIEEDRFAPTFGAVYNKNQNFKAMVYGMGEWTDFKVKSKDNTQNLIPAISVKLIKE</sequence>
<feature type="signal peptide" evidence="1">
    <location>
        <begin position="1"/>
        <end position="18"/>
    </location>
</feature>
<dbReference type="EMBL" id="JACWLN010000003">
    <property type="protein sequence ID" value="MBD1260913.1"/>
    <property type="molecule type" value="Genomic_DNA"/>
</dbReference>
<keyword evidence="3" id="KW-0378">Hydrolase</keyword>
<name>A0A316E3L0_9FLAO</name>
<evidence type="ECO:0000313" key="4">
    <source>
        <dbReference type="Proteomes" id="UP000245667"/>
    </source>
</evidence>
<gene>
    <name evidence="2" type="ORF">HZY62_09975</name>
    <name evidence="3" type="ORF">LX92_01535</name>
</gene>
<dbReference type="OrthoDB" id="914976at2"/>
<evidence type="ECO:0000256" key="1">
    <source>
        <dbReference type="SAM" id="SignalP"/>
    </source>
</evidence>
<evidence type="ECO:0000313" key="3">
    <source>
        <dbReference type="EMBL" id="PWK23949.1"/>
    </source>
</evidence>
<feature type="chain" id="PRO_5016288410" evidence="1">
    <location>
        <begin position="19"/>
        <end position="304"/>
    </location>
</feature>
<dbReference type="AlphaFoldDB" id="A0A316E3L0"/>
<organism evidence="3 4">
    <name type="scientific">Maribacter polysiphoniae</name>
    <dbReference type="NCBI Taxonomy" id="429344"/>
    <lineage>
        <taxon>Bacteria</taxon>
        <taxon>Pseudomonadati</taxon>
        <taxon>Bacteroidota</taxon>
        <taxon>Flavobacteriia</taxon>
        <taxon>Flavobacteriales</taxon>
        <taxon>Flavobacteriaceae</taxon>
        <taxon>Maribacter</taxon>
    </lineage>
</organism>
<dbReference type="Proteomes" id="UP000651837">
    <property type="component" value="Unassembled WGS sequence"/>
</dbReference>
<accession>A0A316E3L0</accession>
<proteinExistence type="predicted"/>
<evidence type="ECO:0000313" key="2">
    <source>
        <dbReference type="EMBL" id="MBD1260913.1"/>
    </source>
</evidence>
<keyword evidence="3" id="KW-0645">Protease</keyword>
<keyword evidence="1" id="KW-0732">Signal</keyword>
<dbReference type="GO" id="GO:0004180">
    <property type="term" value="F:carboxypeptidase activity"/>
    <property type="evidence" value="ECO:0007669"/>
    <property type="project" value="UniProtKB-KW"/>
</dbReference>
<dbReference type="Proteomes" id="UP000245667">
    <property type="component" value="Unassembled WGS sequence"/>
</dbReference>
<protein>
    <submittedName>
        <fullName evidence="3">Carboxypeptidase-like protein</fullName>
    </submittedName>
    <submittedName>
        <fullName evidence="2">Carboxypeptidase-like regulatory domain-containing protein</fullName>
    </submittedName>
</protein>